<protein>
    <recommendedName>
        <fullName evidence="3">Integrase catalytic domain-containing protein</fullName>
    </recommendedName>
</protein>
<evidence type="ECO:0000313" key="2">
    <source>
        <dbReference type="Proteomes" id="UP000095332"/>
    </source>
</evidence>
<organism evidence="1 2">
    <name type="scientific">Parabacteroides distasonis</name>
    <dbReference type="NCBI Taxonomy" id="823"/>
    <lineage>
        <taxon>Bacteria</taxon>
        <taxon>Pseudomonadati</taxon>
        <taxon>Bacteroidota</taxon>
        <taxon>Bacteroidia</taxon>
        <taxon>Bacteroidales</taxon>
        <taxon>Tannerellaceae</taxon>
        <taxon>Parabacteroides</taxon>
    </lineage>
</organism>
<dbReference type="SUPFAM" id="SSF53098">
    <property type="entry name" value="Ribonuclease H-like"/>
    <property type="match status" value="1"/>
</dbReference>
<sequence>MEYYGKILCISKDDLTRDDRPLLGDYRLDVTKAPIMTVSCFDQLVYRKIIQVIRKGIGRGVKSLVSVDSLPDKYKKLVEQKYGSMDAEILRNWFASHWEVDTDARSFYSRFRLPSGKPLEPEQQQEYTLNASALQSVVRLMNDVRMKRAVMQNNKIRWEEMAGAISFFQKEFGHSLPLSVNRFKKKVKDFQENSYISLISKKFGNQNTRLVNVQVESLLLSLATLPNKPWNKNVWEMYNMFIAGELTVCNPETGEIFNPAEFVDKKGNPIRLSQSTINNYLNQPKNQVLINHRLMSWSTFMHNERPHVHRHAPEFSFSKISFDDRDLPRKLKDTKQRPKAYYAYDVTSQCVVGLAYNRNKNVDLVVDCFRDMFRLMERNGWNCPAQVEVENHLMSQWKDSFLKAGTMFPFVRFCAPLNSQEKFAEPLNGAKKRSVEHKNHLGIGRFYAKNEKYRAESKKISDEYNDTYEEKQYYTWEQLIQEDIADVHEFNHSLHPNQKKYPGMTRWQVLESNMNPTLQPVDKAILYRFIGEHVETSIRRNSYCRVNYTDLWLSSPEVLDRLAPNNNQVDAYYLPDEEGNMGDVYIYQNGVLLDKLSNVGTFNTSEAEQTDKDKQVMTEQNKLISQFDAMTKKEAIAPVVVMKAETAKKIAKATAKPIQVDNVETDADSLIAQFSDYKGRGVASI</sequence>
<dbReference type="GO" id="GO:0003676">
    <property type="term" value="F:nucleic acid binding"/>
    <property type="evidence" value="ECO:0007669"/>
    <property type="project" value="InterPro"/>
</dbReference>
<dbReference type="Gene3D" id="3.30.420.10">
    <property type="entry name" value="Ribonuclease H-like superfamily/Ribonuclease H"/>
    <property type="match status" value="1"/>
</dbReference>
<name>A0A174NYW7_PARDI</name>
<dbReference type="AlphaFoldDB" id="A0A174NYW7"/>
<dbReference type="RefSeq" id="WP_057327623.1">
    <property type="nucleotide sequence ID" value="NZ_CZBM01000001.1"/>
</dbReference>
<dbReference type="InterPro" id="IPR012337">
    <property type="entry name" value="RNaseH-like_sf"/>
</dbReference>
<dbReference type="Proteomes" id="UP000095332">
    <property type="component" value="Unassembled WGS sequence"/>
</dbReference>
<dbReference type="InterPro" id="IPR036397">
    <property type="entry name" value="RNaseH_sf"/>
</dbReference>
<reference evidence="1 2" key="1">
    <citation type="submission" date="2015-09" db="EMBL/GenBank/DDBJ databases">
        <authorList>
            <consortium name="Pathogen Informatics"/>
        </authorList>
    </citation>
    <scope>NUCLEOTIDE SEQUENCE [LARGE SCALE GENOMIC DNA]</scope>
    <source>
        <strain evidence="1 2">2789STDY5834948</strain>
    </source>
</reference>
<evidence type="ECO:0008006" key="3">
    <source>
        <dbReference type="Google" id="ProtNLM"/>
    </source>
</evidence>
<gene>
    <name evidence="1" type="ORF">ERS852560_00182</name>
</gene>
<evidence type="ECO:0000313" key="1">
    <source>
        <dbReference type="EMBL" id="CUP52027.1"/>
    </source>
</evidence>
<dbReference type="EMBL" id="CZBM01000001">
    <property type="protein sequence ID" value="CUP52027.1"/>
    <property type="molecule type" value="Genomic_DNA"/>
</dbReference>
<proteinExistence type="predicted"/>
<accession>A0A174NYW7</accession>